<name>A0A8R7Q4E5_TRIUA</name>
<accession>A0A8R7Q4E5</accession>
<protein>
    <submittedName>
        <fullName evidence="1">Uncharacterized protein</fullName>
    </submittedName>
</protein>
<evidence type="ECO:0000313" key="2">
    <source>
        <dbReference type="Proteomes" id="UP000015106"/>
    </source>
</evidence>
<proteinExistence type="predicted"/>
<dbReference type="AlphaFoldDB" id="A0A8R7Q4E5"/>
<dbReference type="Gramene" id="TuG1812G0400001650.01.T01">
    <property type="protein sequence ID" value="TuG1812G0400001650.01.T01.cds468551"/>
    <property type="gene ID" value="TuG1812G0400001650.01"/>
</dbReference>
<reference evidence="1" key="2">
    <citation type="submission" date="2018-03" db="EMBL/GenBank/DDBJ databases">
        <title>The Triticum urartu genome reveals the dynamic nature of wheat genome evolution.</title>
        <authorList>
            <person name="Ling H."/>
            <person name="Ma B."/>
            <person name="Shi X."/>
            <person name="Liu H."/>
            <person name="Dong L."/>
            <person name="Sun H."/>
            <person name="Cao Y."/>
            <person name="Gao Q."/>
            <person name="Zheng S."/>
            <person name="Li Y."/>
            <person name="Yu Y."/>
            <person name="Du H."/>
            <person name="Qi M."/>
            <person name="Li Y."/>
            <person name="Yu H."/>
            <person name="Cui Y."/>
            <person name="Wang N."/>
            <person name="Chen C."/>
            <person name="Wu H."/>
            <person name="Zhao Y."/>
            <person name="Zhang J."/>
            <person name="Li Y."/>
            <person name="Zhou W."/>
            <person name="Zhang B."/>
            <person name="Hu W."/>
            <person name="Eijk M."/>
            <person name="Tang J."/>
            <person name="Witsenboer H."/>
            <person name="Zhao S."/>
            <person name="Li Z."/>
            <person name="Zhang A."/>
            <person name="Wang D."/>
            <person name="Liang C."/>
        </authorList>
    </citation>
    <scope>NUCLEOTIDE SEQUENCE [LARGE SCALE GENOMIC DNA]</scope>
    <source>
        <strain evidence="1">cv. G1812</strain>
    </source>
</reference>
<organism evidence="1 2">
    <name type="scientific">Triticum urartu</name>
    <name type="common">Red wild einkorn</name>
    <name type="synonym">Crithodium urartu</name>
    <dbReference type="NCBI Taxonomy" id="4572"/>
    <lineage>
        <taxon>Eukaryota</taxon>
        <taxon>Viridiplantae</taxon>
        <taxon>Streptophyta</taxon>
        <taxon>Embryophyta</taxon>
        <taxon>Tracheophyta</taxon>
        <taxon>Spermatophyta</taxon>
        <taxon>Magnoliopsida</taxon>
        <taxon>Liliopsida</taxon>
        <taxon>Poales</taxon>
        <taxon>Poaceae</taxon>
        <taxon>BOP clade</taxon>
        <taxon>Pooideae</taxon>
        <taxon>Triticodae</taxon>
        <taxon>Triticeae</taxon>
        <taxon>Triticinae</taxon>
        <taxon>Triticum</taxon>
    </lineage>
</organism>
<dbReference type="Proteomes" id="UP000015106">
    <property type="component" value="Chromosome 4"/>
</dbReference>
<reference evidence="2" key="1">
    <citation type="journal article" date="2013" name="Nature">
        <title>Draft genome of the wheat A-genome progenitor Triticum urartu.</title>
        <authorList>
            <person name="Ling H.Q."/>
            <person name="Zhao S."/>
            <person name="Liu D."/>
            <person name="Wang J."/>
            <person name="Sun H."/>
            <person name="Zhang C."/>
            <person name="Fan H."/>
            <person name="Li D."/>
            <person name="Dong L."/>
            <person name="Tao Y."/>
            <person name="Gao C."/>
            <person name="Wu H."/>
            <person name="Li Y."/>
            <person name="Cui Y."/>
            <person name="Guo X."/>
            <person name="Zheng S."/>
            <person name="Wang B."/>
            <person name="Yu K."/>
            <person name="Liang Q."/>
            <person name="Yang W."/>
            <person name="Lou X."/>
            <person name="Chen J."/>
            <person name="Feng M."/>
            <person name="Jian J."/>
            <person name="Zhang X."/>
            <person name="Luo G."/>
            <person name="Jiang Y."/>
            <person name="Liu J."/>
            <person name="Wang Z."/>
            <person name="Sha Y."/>
            <person name="Zhang B."/>
            <person name="Wu H."/>
            <person name="Tang D."/>
            <person name="Shen Q."/>
            <person name="Xue P."/>
            <person name="Zou S."/>
            <person name="Wang X."/>
            <person name="Liu X."/>
            <person name="Wang F."/>
            <person name="Yang Y."/>
            <person name="An X."/>
            <person name="Dong Z."/>
            <person name="Zhang K."/>
            <person name="Zhang X."/>
            <person name="Luo M.C."/>
            <person name="Dvorak J."/>
            <person name="Tong Y."/>
            <person name="Wang J."/>
            <person name="Yang H."/>
            <person name="Li Z."/>
            <person name="Wang D."/>
            <person name="Zhang A."/>
            <person name="Wang J."/>
        </authorList>
    </citation>
    <scope>NUCLEOTIDE SEQUENCE</scope>
    <source>
        <strain evidence="2">cv. G1812</strain>
    </source>
</reference>
<sequence length="29" mass="3437">MPYLREICLFCLTVIDCRDCDIVTDLLLF</sequence>
<evidence type="ECO:0000313" key="1">
    <source>
        <dbReference type="EnsemblPlants" id="TuG1812G0400001650.01.T01.cds468551"/>
    </source>
</evidence>
<dbReference type="EnsemblPlants" id="TuG1812G0400001650.01.T01">
    <property type="protein sequence ID" value="TuG1812G0400001650.01.T01.cds468551"/>
    <property type="gene ID" value="TuG1812G0400001650.01"/>
</dbReference>
<keyword evidence="2" id="KW-1185">Reference proteome</keyword>
<reference evidence="1" key="3">
    <citation type="submission" date="2022-06" db="UniProtKB">
        <authorList>
            <consortium name="EnsemblPlants"/>
        </authorList>
    </citation>
    <scope>IDENTIFICATION</scope>
</reference>